<sequence>MWKDIETSEDLLGYRFHAKLLKEIVLDKSMLPTSIGIFGNWGYGKSSLMLLLEKEINEEIAMHVAEGNTPRILQVRFNGWQYESYETTKYSLIQVLLDSVEKYLSDNRDVFEKLDILLKRINLLKLGVLLLKKYVWDKIPNAIKSNLPQADDLKECIGVDDITKFQNEFQNEHTSLFVTKFRTLLESIVEEAKFDSIIVYIDDLDRCSGEKMIECIEAIKLFLNVKNTAFVLGADERMVERAIKEHYPEIEQDKRQIYSPFSDYLEKLIQIPYRLPRLSLNEQYTYILFLLLKSKYPNFFNAVIKDYNDYKNKEPFGNYDAEKMRATLGENKIPDVEALIPIIPMMTRFLNGSPRQLKRFLNTFDLRMRMVQVANIREIEPTVLAKLMLLEYNFKYQRLFESLYGMQLLGDGIIDKIGEVEECARQKKKLNDKRWQEWEEDNLFLDWLSLSPSLSGVNLKEYFWIARDSLKNSVPVESLVSNVARRSYLTLRNKQSAIAKKKFLQEEIAKLEDEERQMVIMLLNHDFTKNPNDSKVLELLQADSEVRVLIQNESDCKSLFSHVDILKMEPAWGVILGKLKKNDFWNHFISPLKFGEKLQKMLNK</sequence>
<feature type="domain" description="KAP NTPase" evidence="2">
    <location>
        <begin position="19"/>
        <end position="369"/>
    </location>
</feature>
<evidence type="ECO:0000313" key="4">
    <source>
        <dbReference type="Proteomes" id="UP000421408"/>
    </source>
</evidence>
<evidence type="ECO:0000313" key="3">
    <source>
        <dbReference type="EMBL" id="MQN83565.1"/>
    </source>
</evidence>
<dbReference type="SUPFAM" id="SSF52540">
    <property type="entry name" value="P-loop containing nucleoside triphosphate hydrolases"/>
    <property type="match status" value="1"/>
</dbReference>
<gene>
    <name evidence="3" type="ORF">F7D74_06125</name>
</gene>
<dbReference type="InterPro" id="IPR052754">
    <property type="entry name" value="NTPase_KAP_P-loop"/>
</dbReference>
<dbReference type="RefSeq" id="WP_153118678.1">
    <property type="nucleotide sequence ID" value="NZ_VZCC01000033.1"/>
</dbReference>
<keyword evidence="1" id="KW-0175">Coiled coil</keyword>
<dbReference type="Gene3D" id="3.40.50.300">
    <property type="entry name" value="P-loop containing nucleotide triphosphate hydrolases"/>
    <property type="match status" value="1"/>
</dbReference>
<organism evidence="3 4">
    <name type="scientific">Segatella copri</name>
    <dbReference type="NCBI Taxonomy" id="165179"/>
    <lineage>
        <taxon>Bacteria</taxon>
        <taxon>Pseudomonadati</taxon>
        <taxon>Bacteroidota</taxon>
        <taxon>Bacteroidia</taxon>
        <taxon>Bacteroidales</taxon>
        <taxon>Prevotellaceae</taxon>
        <taxon>Segatella</taxon>
    </lineage>
</organism>
<accession>A0AA90ZSV9</accession>
<dbReference type="EMBL" id="VZCC01000033">
    <property type="protein sequence ID" value="MQN83565.1"/>
    <property type="molecule type" value="Genomic_DNA"/>
</dbReference>
<protein>
    <submittedName>
        <fullName evidence="3">KAP P-loop protein</fullName>
    </submittedName>
</protein>
<evidence type="ECO:0000256" key="1">
    <source>
        <dbReference type="SAM" id="Coils"/>
    </source>
</evidence>
<dbReference type="AlphaFoldDB" id="A0AA90ZSV9"/>
<reference evidence="4" key="1">
    <citation type="submission" date="2019-09" db="EMBL/GenBank/DDBJ databases">
        <title>Distinct polysaccharide growth profiles of human intestinal Prevotella copri isolates.</title>
        <authorList>
            <person name="Fehlner-Peach H."/>
            <person name="Magnabosco C."/>
            <person name="Raghavan V."/>
            <person name="Scher J.U."/>
            <person name="Tett A."/>
            <person name="Cox L.M."/>
            <person name="Gottsegen C."/>
            <person name="Watters A."/>
            <person name="Wiltshire- Gordon J.D."/>
            <person name="Segata N."/>
            <person name="Bonneau R."/>
            <person name="Littman D.R."/>
        </authorList>
    </citation>
    <scope>NUCLEOTIDE SEQUENCE [LARGE SCALE GENOMIC DNA]</scope>
    <source>
        <strain evidence="4">iAA108</strain>
    </source>
</reference>
<dbReference type="Pfam" id="PF07693">
    <property type="entry name" value="KAP_NTPase"/>
    <property type="match status" value="1"/>
</dbReference>
<dbReference type="InterPro" id="IPR027417">
    <property type="entry name" value="P-loop_NTPase"/>
</dbReference>
<dbReference type="PANTHER" id="PTHR22674:SF6">
    <property type="entry name" value="NTPASE KAP FAMILY P-LOOP DOMAIN-CONTAINING PROTEIN 1"/>
    <property type="match status" value="1"/>
</dbReference>
<dbReference type="Proteomes" id="UP000421408">
    <property type="component" value="Unassembled WGS sequence"/>
</dbReference>
<dbReference type="PANTHER" id="PTHR22674">
    <property type="entry name" value="NTPASE, KAP FAMILY P-LOOP DOMAIN-CONTAINING 1"/>
    <property type="match status" value="1"/>
</dbReference>
<comment type="caution">
    <text evidence="3">The sequence shown here is derived from an EMBL/GenBank/DDBJ whole genome shotgun (WGS) entry which is preliminary data.</text>
</comment>
<evidence type="ECO:0000259" key="2">
    <source>
        <dbReference type="Pfam" id="PF07693"/>
    </source>
</evidence>
<proteinExistence type="predicted"/>
<dbReference type="InterPro" id="IPR011646">
    <property type="entry name" value="KAP_P-loop"/>
</dbReference>
<feature type="coiled-coil region" evidence="1">
    <location>
        <begin position="494"/>
        <end position="521"/>
    </location>
</feature>
<name>A0AA90ZSV9_9BACT</name>